<dbReference type="PANTHER" id="PTHR21625">
    <property type="entry name" value="NYD-SP28 PROTEIN"/>
    <property type="match status" value="1"/>
</dbReference>
<keyword evidence="20" id="KW-1185">Reference proteome</keyword>
<dbReference type="Pfam" id="PF14775">
    <property type="entry name" value="NYD-SP28_assoc"/>
    <property type="match status" value="1"/>
</dbReference>
<comment type="similarity">
    <text evidence="11">Belongs to the DRC2 family.</text>
</comment>
<dbReference type="Proteomes" id="UP001642483">
    <property type="component" value="Unassembled WGS sequence"/>
</dbReference>
<dbReference type="InterPro" id="IPR029440">
    <property type="entry name" value="DRC1_C"/>
</dbReference>
<evidence type="ECO:0000256" key="11">
    <source>
        <dbReference type="ARBA" id="ARBA00038424"/>
    </source>
</evidence>
<accession>A0ABP0FKC1</accession>
<dbReference type="InterPro" id="IPR039750">
    <property type="entry name" value="DRC1/DRC2"/>
</dbReference>
<keyword evidence="6" id="KW-0969">Cilium</keyword>
<evidence type="ECO:0000256" key="1">
    <source>
        <dbReference type="ARBA" id="ARBA00004611"/>
    </source>
</evidence>
<evidence type="ECO:0000313" key="19">
    <source>
        <dbReference type="EMBL" id="CAK8679801.1"/>
    </source>
</evidence>
<evidence type="ECO:0000259" key="17">
    <source>
        <dbReference type="Pfam" id="PF14772"/>
    </source>
</evidence>
<name>A0ABP0FKC1_CLALP</name>
<keyword evidence="3" id="KW-0963">Cytoplasm</keyword>
<comment type="function">
    <text evidence="14">Component of the nexin-dynein regulatory complex (N-DRC), a key regulator of ciliary/flagellar motility which maintains the alignment and integrity of the distal axoneme and regulates microtubule sliding in motile axonemes. Plays a critical role in the assembly of N-DRC and also stabilizes the assembly of multiple inner dynein arms and radial spokes. Coassembles with DRC1 to form a central scaffold needed for assembly of the N-DRC and its attachment to the outer doublet microtubules.</text>
</comment>
<keyword evidence="4" id="KW-0282">Flagellum</keyword>
<evidence type="ECO:0000256" key="2">
    <source>
        <dbReference type="ARBA" id="ARBA00013815"/>
    </source>
</evidence>
<evidence type="ECO:0000256" key="14">
    <source>
        <dbReference type="ARBA" id="ARBA00045865"/>
    </source>
</evidence>
<evidence type="ECO:0000256" key="7">
    <source>
        <dbReference type="ARBA" id="ARBA00023212"/>
    </source>
</evidence>
<keyword evidence="7" id="KW-0206">Cytoskeleton</keyword>
<evidence type="ECO:0000256" key="6">
    <source>
        <dbReference type="ARBA" id="ARBA00023069"/>
    </source>
</evidence>
<organism evidence="19 20">
    <name type="scientific">Clavelina lepadiformis</name>
    <name type="common">Light-bulb sea squirt</name>
    <name type="synonym">Ascidia lepadiformis</name>
    <dbReference type="NCBI Taxonomy" id="159417"/>
    <lineage>
        <taxon>Eukaryota</taxon>
        <taxon>Metazoa</taxon>
        <taxon>Chordata</taxon>
        <taxon>Tunicata</taxon>
        <taxon>Ascidiacea</taxon>
        <taxon>Aplousobranchia</taxon>
        <taxon>Clavelinidae</taxon>
        <taxon>Clavelina</taxon>
    </lineage>
</organism>
<evidence type="ECO:0000256" key="16">
    <source>
        <dbReference type="SAM" id="Coils"/>
    </source>
</evidence>
<feature type="coiled-coil region" evidence="16">
    <location>
        <begin position="173"/>
        <end position="211"/>
    </location>
</feature>
<proteinExistence type="inferred from homology"/>
<evidence type="ECO:0000256" key="5">
    <source>
        <dbReference type="ARBA" id="ARBA00023054"/>
    </source>
</evidence>
<sequence length="509" mass="60085">MAKKKKSGKKGGKLAKMSEEERILYLEQKALAEEEMRKKKEDMLMQFLKDKLSKEEKSSKVNLNKINQQWRQIMRESKSKELLKDIEILSQTFERVVDRKDSVIKALAKDIEEAEVQYNMALRSHLSNVDDLIDHHRRRLGTLQGEYHSELKTVRSEFEEERELINQCHRHELQRLQDIMFAMEQNHQEKESDARQEFQSMRDEIKNKNLEEKHALRIQLEGAVESLWKQFQSALKNYNETTEERKIAFENLKSKDEKSAREIEFQMKKLQKIQDTITMLRGKMQQNSRECEERNRQLRDEREHVQKHFQQLKSEMNLARERERSHLTTLTLQSNAAIKKLKTVLGNGESILRLAEMCRKLETEEEKVLPFYASSLSQEEQEDVEAAVYESPSEPLAAVMHEYISLENFWKRYNKVLLDKLALDKEKQTLNQENQQLRSVLKQYLDGISVNDEILSQNNPLFVVNHKTNVKFSIPVMDARVHQPNKLLLLKEGTKAGVQDSQSQYWIQG</sequence>
<feature type="coiled-coil region" evidence="16">
    <location>
        <begin position="281"/>
        <end position="322"/>
    </location>
</feature>
<evidence type="ECO:0000313" key="20">
    <source>
        <dbReference type="Proteomes" id="UP001642483"/>
    </source>
</evidence>
<reference evidence="19 20" key="1">
    <citation type="submission" date="2024-02" db="EMBL/GenBank/DDBJ databases">
        <authorList>
            <person name="Daric V."/>
            <person name="Darras S."/>
        </authorList>
    </citation>
    <scope>NUCLEOTIDE SEQUENCE [LARGE SCALE GENOMIC DNA]</scope>
</reference>
<comment type="subcellular location">
    <subcellularLocation>
        <location evidence="1">Cytoplasm</location>
        <location evidence="1">Cytoskeleton</location>
        <location evidence="1">Flagellum axoneme</location>
    </subcellularLocation>
    <subcellularLocation>
        <location evidence="10">Cytoplasm</location>
        <location evidence="10">Cytoskeleton</location>
        <location evidence="10">Flagellum basal body</location>
    </subcellularLocation>
</comment>
<gene>
    <name evidence="19" type="ORF">CVLEPA_LOCUS10050</name>
</gene>
<comment type="caution">
    <text evidence="19">The sequence shown here is derived from an EMBL/GenBank/DDBJ whole genome shotgun (WGS) entry which is preliminary data.</text>
</comment>
<keyword evidence="5 16" id="KW-0175">Coiled coil</keyword>
<dbReference type="Pfam" id="PF14772">
    <property type="entry name" value="NYD-SP28"/>
    <property type="match status" value="1"/>
</dbReference>
<evidence type="ECO:0000256" key="10">
    <source>
        <dbReference type="ARBA" id="ARBA00037841"/>
    </source>
</evidence>
<evidence type="ECO:0000256" key="15">
    <source>
        <dbReference type="ARBA" id="ARBA00046115"/>
    </source>
</evidence>
<dbReference type="PANTHER" id="PTHR21625:SF0">
    <property type="entry name" value="DYNEIN REGULATORY COMPLEX SUBUNIT 2"/>
    <property type="match status" value="1"/>
</dbReference>
<evidence type="ECO:0000256" key="12">
    <source>
        <dbReference type="ARBA" id="ARBA00040899"/>
    </source>
</evidence>
<evidence type="ECO:0000256" key="4">
    <source>
        <dbReference type="ARBA" id="ARBA00022846"/>
    </source>
</evidence>
<evidence type="ECO:0000256" key="8">
    <source>
        <dbReference type="ARBA" id="ARBA00023273"/>
    </source>
</evidence>
<feature type="domain" description="Dynein regulatory complex protein 1/2 N-terminal" evidence="17">
    <location>
        <begin position="28"/>
        <end position="129"/>
    </location>
</feature>
<evidence type="ECO:0000256" key="13">
    <source>
        <dbReference type="ARBA" id="ARBA00041517"/>
    </source>
</evidence>
<protein>
    <recommendedName>
        <fullName evidence="2">Dynein regulatory complex protein 1</fullName>
    </recommendedName>
    <alternativeName>
        <fullName evidence="9">Coiled-coil domain-containing protein 164</fullName>
    </alternativeName>
    <alternativeName>
        <fullName evidence="13">Coiled-coil domain-containing protein 65</fullName>
    </alternativeName>
    <alternativeName>
        <fullName evidence="12">Dynein regulatory complex subunit 2</fullName>
    </alternativeName>
</protein>
<feature type="domain" description="Dynein regulatory complex protein 1 C-terminal" evidence="18">
    <location>
        <begin position="403"/>
        <end position="445"/>
    </location>
</feature>
<dbReference type="EMBL" id="CAWYQH010000068">
    <property type="protein sequence ID" value="CAK8679801.1"/>
    <property type="molecule type" value="Genomic_DNA"/>
</dbReference>
<feature type="coiled-coil region" evidence="16">
    <location>
        <begin position="97"/>
        <end position="124"/>
    </location>
</feature>
<evidence type="ECO:0000256" key="3">
    <source>
        <dbReference type="ARBA" id="ARBA00022490"/>
    </source>
</evidence>
<evidence type="ECO:0000259" key="18">
    <source>
        <dbReference type="Pfam" id="PF14775"/>
    </source>
</evidence>
<evidence type="ECO:0000256" key="9">
    <source>
        <dbReference type="ARBA" id="ARBA00031554"/>
    </source>
</evidence>
<comment type="function">
    <text evidence="15">Component of the nexin-dynein regulatory complex (N-DRC) a key regulator of ciliary/flagellar motility which maintains the alignment and integrity of the distal axoneme and regulates microtubule sliding in motile axonemes. Plays a critical role in the assembly of N-DRC and also stabilizes the assembly of multiple inner dynein arms and radial spokes. Coassembles with CCDC65/DRC2 to form a central scaffold needed for assembly of the N-DRC and its attachment to the outer doublet microtubules.</text>
</comment>
<dbReference type="InterPro" id="IPR039505">
    <property type="entry name" value="DRC1/2_N"/>
</dbReference>
<keyword evidence="8" id="KW-0966">Cell projection</keyword>